<evidence type="ECO:0000256" key="9">
    <source>
        <dbReference type="ARBA" id="ARBA00023004"/>
    </source>
</evidence>
<dbReference type="EMBL" id="QGHD01000004">
    <property type="protein sequence ID" value="PWL03616.1"/>
    <property type="molecule type" value="Genomic_DNA"/>
</dbReference>
<comment type="catalytic activity">
    <reaction evidence="11">
        <text>glycyl-[protein] + reduced [flavodoxin] + S-adenosyl-L-methionine = glycin-2-yl radical-[protein] + semiquinone [flavodoxin] + 5'-deoxyadenosine + L-methionine + H(+)</text>
        <dbReference type="Rhea" id="RHEA:61976"/>
        <dbReference type="Rhea" id="RHEA-COMP:10622"/>
        <dbReference type="Rhea" id="RHEA-COMP:14480"/>
        <dbReference type="Rhea" id="RHEA-COMP:15993"/>
        <dbReference type="Rhea" id="RHEA-COMP:15994"/>
        <dbReference type="ChEBI" id="CHEBI:15378"/>
        <dbReference type="ChEBI" id="CHEBI:17319"/>
        <dbReference type="ChEBI" id="CHEBI:29947"/>
        <dbReference type="ChEBI" id="CHEBI:32722"/>
        <dbReference type="ChEBI" id="CHEBI:57618"/>
        <dbReference type="ChEBI" id="CHEBI:57844"/>
        <dbReference type="ChEBI" id="CHEBI:59789"/>
        <dbReference type="ChEBI" id="CHEBI:140311"/>
    </reaction>
</comment>
<organism evidence="13 14">
    <name type="scientific">Hallerella porci</name>
    <dbReference type="NCBI Taxonomy" id="1945871"/>
    <lineage>
        <taxon>Bacteria</taxon>
        <taxon>Pseudomonadati</taxon>
        <taxon>Fibrobacterota</taxon>
        <taxon>Fibrobacteria</taxon>
        <taxon>Fibrobacterales</taxon>
        <taxon>Fibrobacteraceae</taxon>
        <taxon>Hallerella</taxon>
    </lineage>
</organism>
<dbReference type="PANTHER" id="PTHR30352">
    <property type="entry name" value="PYRUVATE FORMATE-LYASE-ACTIVATING ENZYME"/>
    <property type="match status" value="1"/>
</dbReference>
<evidence type="ECO:0000256" key="11">
    <source>
        <dbReference type="ARBA" id="ARBA00047365"/>
    </source>
</evidence>
<dbReference type="InterPro" id="IPR034457">
    <property type="entry name" value="Organic_radical-activating"/>
</dbReference>
<dbReference type="RefSeq" id="WP_106197831.1">
    <property type="nucleotide sequence ID" value="NZ_JAXEIU010000025.1"/>
</dbReference>
<accession>A0ABX5LNB4</accession>
<evidence type="ECO:0000256" key="10">
    <source>
        <dbReference type="ARBA" id="ARBA00023014"/>
    </source>
</evidence>
<gene>
    <name evidence="13" type="ORF">B0H50_10440</name>
</gene>
<dbReference type="SFLD" id="SFLDS00029">
    <property type="entry name" value="Radical_SAM"/>
    <property type="match status" value="1"/>
</dbReference>
<dbReference type="CDD" id="cd01335">
    <property type="entry name" value="Radical_SAM"/>
    <property type="match status" value="1"/>
</dbReference>
<dbReference type="PANTHER" id="PTHR30352:SF2">
    <property type="entry name" value="ANAEROBIC RIBONUCLEOSIDE-TRIPHOSPHATE REDUCTASE-ACTIVATING PROTEIN"/>
    <property type="match status" value="1"/>
</dbReference>
<evidence type="ECO:0000256" key="12">
    <source>
        <dbReference type="PIRNR" id="PIRNR000368"/>
    </source>
</evidence>
<dbReference type="NCBIfam" id="TIGR02491">
    <property type="entry name" value="NrdG"/>
    <property type="match status" value="1"/>
</dbReference>
<dbReference type="SUPFAM" id="SSF102114">
    <property type="entry name" value="Radical SAM enzymes"/>
    <property type="match status" value="1"/>
</dbReference>
<dbReference type="InterPro" id="IPR013785">
    <property type="entry name" value="Aldolase_TIM"/>
</dbReference>
<evidence type="ECO:0000256" key="2">
    <source>
        <dbReference type="ARBA" id="ARBA00003852"/>
    </source>
</evidence>
<dbReference type="PROSITE" id="PS01087">
    <property type="entry name" value="RADICAL_ACTIVATING"/>
    <property type="match status" value="1"/>
</dbReference>
<evidence type="ECO:0000256" key="4">
    <source>
        <dbReference type="ARBA" id="ARBA00014281"/>
    </source>
</evidence>
<dbReference type="EC" id="1.97.1.-" evidence="12"/>
<dbReference type="Proteomes" id="UP000245523">
    <property type="component" value="Unassembled WGS sequence"/>
</dbReference>
<dbReference type="Gene3D" id="3.20.20.70">
    <property type="entry name" value="Aldolase class I"/>
    <property type="match status" value="1"/>
</dbReference>
<keyword evidence="9" id="KW-0408">Iron</keyword>
<keyword evidence="7" id="KW-0479">Metal-binding</keyword>
<comment type="caution">
    <text evidence="13">The sequence shown here is derived from an EMBL/GenBank/DDBJ whole genome shotgun (WGS) entry which is preliminary data.</text>
</comment>
<dbReference type="InterPro" id="IPR001989">
    <property type="entry name" value="Radical_activat_CS"/>
</dbReference>
<keyword evidence="5" id="KW-0004">4Fe-4S</keyword>
<sequence>MNVGQIYKADCANGTGIRISLFVSGCTIHCKGCFNSQTWDFHFGVPYDEKMENFILHELSRDFYEGITILGGEPFEPSNQEVLVKLVRRIKKELPTKSIWMFSGYVYDCDLIPGGKRYTENTDEILNTIDVLVDGPFKIELRNIGLRFRGSENQRIIDMKQTRKLGKVILHPAMQSVFESNP</sequence>
<dbReference type="PIRSF" id="PIRSF000368">
    <property type="entry name" value="NrdG"/>
    <property type="match status" value="1"/>
</dbReference>
<evidence type="ECO:0000313" key="13">
    <source>
        <dbReference type="EMBL" id="PWL03616.1"/>
    </source>
</evidence>
<keyword evidence="10" id="KW-0411">Iron-sulfur</keyword>
<name>A0ABX5LNB4_9BACT</name>
<proteinExistence type="inferred from homology"/>
<dbReference type="SFLD" id="SFLDG01066">
    <property type="entry name" value="organic_radical-activating_enz"/>
    <property type="match status" value="1"/>
</dbReference>
<evidence type="ECO:0000256" key="1">
    <source>
        <dbReference type="ARBA" id="ARBA00001966"/>
    </source>
</evidence>
<evidence type="ECO:0000256" key="6">
    <source>
        <dbReference type="ARBA" id="ARBA00022691"/>
    </source>
</evidence>
<protein>
    <recommendedName>
        <fullName evidence="4 12">Anaerobic ribonucleoside-triphosphate reductase-activating protein</fullName>
        <ecNumber evidence="12">1.97.1.-</ecNumber>
    </recommendedName>
</protein>
<dbReference type="SFLD" id="SFLDF00299">
    <property type="entry name" value="anaerobic_ribonucleoside-triph"/>
    <property type="match status" value="1"/>
</dbReference>
<keyword evidence="8 12" id="KW-0560">Oxidoreductase</keyword>
<dbReference type="SFLD" id="SFLDG01063">
    <property type="entry name" value="activating_enzymes__group_1"/>
    <property type="match status" value="1"/>
</dbReference>
<evidence type="ECO:0000256" key="8">
    <source>
        <dbReference type="ARBA" id="ARBA00023002"/>
    </source>
</evidence>
<evidence type="ECO:0000313" key="14">
    <source>
        <dbReference type="Proteomes" id="UP000245523"/>
    </source>
</evidence>
<dbReference type="Pfam" id="PF13353">
    <property type="entry name" value="Fer4_12"/>
    <property type="match status" value="1"/>
</dbReference>
<keyword evidence="14" id="KW-1185">Reference proteome</keyword>
<evidence type="ECO:0000256" key="5">
    <source>
        <dbReference type="ARBA" id="ARBA00022485"/>
    </source>
</evidence>
<dbReference type="InterPro" id="IPR012837">
    <property type="entry name" value="NrdG"/>
</dbReference>
<keyword evidence="6" id="KW-0949">S-adenosyl-L-methionine</keyword>
<dbReference type="InterPro" id="IPR058240">
    <property type="entry name" value="rSAM_sf"/>
</dbReference>
<dbReference type="InterPro" id="IPR007197">
    <property type="entry name" value="rSAM"/>
</dbReference>
<evidence type="ECO:0000256" key="7">
    <source>
        <dbReference type="ARBA" id="ARBA00022723"/>
    </source>
</evidence>
<comment type="function">
    <text evidence="2 12">Activation of anaerobic ribonucleoside-triphosphate reductase under anaerobic conditions by generation of an organic free radical, using S-adenosylmethionine and reduced flavodoxin as cosubstrates to produce 5'-deoxy-adenosine.</text>
</comment>
<comment type="similarity">
    <text evidence="3 12">Belongs to the organic radical-activating enzymes family.</text>
</comment>
<evidence type="ECO:0000256" key="3">
    <source>
        <dbReference type="ARBA" id="ARBA00009777"/>
    </source>
</evidence>
<reference evidence="13 14" key="1">
    <citation type="submission" date="2018-05" db="EMBL/GenBank/DDBJ databases">
        <title>Animal gut microbial communities from fecal samples from Wisconsin, USA.</title>
        <authorList>
            <person name="Neumann A."/>
        </authorList>
    </citation>
    <scope>NUCLEOTIDE SEQUENCE [LARGE SCALE GENOMIC DNA]</scope>
    <source>
        <strain evidence="13 14">UWS4</strain>
    </source>
</reference>
<comment type="cofactor">
    <cofactor evidence="1">
        <name>[4Fe-4S] cluster</name>
        <dbReference type="ChEBI" id="CHEBI:49883"/>
    </cofactor>
</comment>